<feature type="transmembrane region" description="Helical" evidence="6">
    <location>
        <begin position="355"/>
        <end position="375"/>
    </location>
</feature>
<dbReference type="PANTHER" id="PTHR23501:SF109">
    <property type="entry name" value="MAJOR FACILITATOR SUPERFAMILY (MFS) PROFILE DOMAIN-CONTAINING PROTEIN-RELATED"/>
    <property type="match status" value="1"/>
</dbReference>
<feature type="transmembrane region" description="Helical" evidence="6">
    <location>
        <begin position="294"/>
        <end position="312"/>
    </location>
</feature>
<sequence length="544" mass="58138">MYEGGAGTQPPPTVPEPGQAMKLNWRVWPVTFAFMLSWCGWQSCFTLLSPILTHVNADIGPHPNYSWMVASISVCIAVVWPIAGSLSDIFGRRYFFLAGLSCGIIGSIVACTAQSVPVVIAGTTIIGLGTAIQQMVIAAISEIFPNKYRGYAQASITLASTPMSGLGPLISPLIVQSRSWRWVFYITIIIDFAAFILLAIFYHPPVPNRDRSRRSLLGQIDFAGLGLFAVGLTAFLVGISWAGGQYSWSSAAVLVPLIGGASILVACGCWEVYGAVNPIFPPHLFREYRGFTNVLLICFVASMPLLALLSFWPTQIASMYPASPRQIGIWTIPLTCGTLCGGILVGTIKWWRPTNYYMVGCTGVLTIFAGLLSTIDIDDVRPALAYSFLYGVGVGLLELAVIVTIQFSIGPESIGKVTGLLSSSRGVAGACGIAIYASILETRLAEDLPTRVAAAAIPLGLPSSSLPALLEAAFAGNYDTAGQIPGVTPTILDATFLSRRESFQYSLRPIHYLGTALGGLAVILAYFTNDISPKMDDQVAVDLK</sequence>
<feature type="transmembrane region" description="Helical" evidence="6">
    <location>
        <begin position="248"/>
        <end position="273"/>
    </location>
</feature>
<gene>
    <name evidence="8" type="ORF">CDV31_013530</name>
</gene>
<keyword evidence="3 6" id="KW-0812">Transmembrane</keyword>
<dbReference type="EMBL" id="NIZV01000279">
    <property type="protein sequence ID" value="RSL96352.1"/>
    <property type="molecule type" value="Genomic_DNA"/>
</dbReference>
<dbReference type="SUPFAM" id="SSF103473">
    <property type="entry name" value="MFS general substrate transporter"/>
    <property type="match status" value="1"/>
</dbReference>
<feature type="domain" description="Major facilitator superfamily (MFS) profile" evidence="7">
    <location>
        <begin position="1"/>
        <end position="533"/>
    </location>
</feature>
<feature type="transmembrane region" description="Helical" evidence="6">
    <location>
        <begin position="94"/>
        <end position="113"/>
    </location>
</feature>
<evidence type="ECO:0000256" key="4">
    <source>
        <dbReference type="ARBA" id="ARBA00022989"/>
    </source>
</evidence>
<organism evidence="8 9">
    <name type="scientific">Fusarium ambrosium</name>
    <dbReference type="NCBI Taxonomy" id="131363"/>
    <lineage>
        <taxon>Eukaryota</taxon>
        <taxon>Fungi</taxon>
        <taxon>Dikarya</taxon>
        <taxon>Ascomycota</taxon>
        <taxon>Pezizomycotina</taxon>
        <taxon>Sordariomycetes</taxon>
        <taxon>Hypocreomycetidae</taxon>
        <taxon>Hypocreales</taxon>
        <taxon>Nectriaceae</taxon>
        <taxon>Fusarium</taxon>
        <taxon>Fusarium solani species complex</taxon>
    </lineage>
</organism>
<dbReference type="CDD" id="cd06179">
    <property type="entry name" value="MFS_TRI12_like"/>
    <property type="match status" value="1"/>
</dbReference>
<accession>A0A428T2R6</accession>
<evidence type="ECO:0000256" key="2">
    <source>
        <dbReference type="ARBA" id="ARBA00022448"/>
    </source>
</evidence>
<reference evidence="8 9" key="1">
    <citation type="submission" date="2017-06" db="EMBL/GenBank/DDBJ databases">
        <title>Cmopartive genomic analysis of Ambrosia Fusariam Clade fungi.</title>
        <authorList>
            <person name="Stajich J.E."/>
            <person name="Carrillo J."/>
            <person name="Kijimoto T."/>
            <person name="Eskalen A."/>
            <person name="O'Donnell K."/>
            <person name="Kasson M."/>
        </authorList>
    </citation>
    <scope>NUCLEOTIDE SEQUENCE [LARGE SCALE GENOMIC DNA]</scope>
    <source>
        <strain evidence="8 9">NRRL 20438</strain>
    </source>
</reference>
<evidence type="ECO:0000256" key="6">
    <source>
        <dbReference type="SAM" id="Phobius"/>
    </source>
</evidence>
<feature type="transmembrane region" description="Helical" evidence="6">
    <location>
        <begin position="64"/>
        <end position="82"/>
    </location>
</feature>
<evidence type="ECO:0000313" key="9">
    <source>
        <dbReference type="Proteomes" id="UP000288429"/>
    </source>
</evidence>
<dbReference type="InterPro" id="IPR020846">
    <property type="entry name" value="MFS_dom"/>
</dbReference>
<proteinExistence type="predicted"/>
<dbReference type="InterPro" id="IPR036259">
    <property type="entry name" value="MFS_trans_sf"/>
</dbReference>
<dbReference type="PANTHER" id="PTHR23501">
    <property type="entry name" value="MAJOR FACILITATOR SUPERFAMILY"/>
    <property type="match status" value="1"/>
</dbReference>
<dbReference type="Pfam" id="PF06609">
    <property type="entry name" value="TRI12"/>
    <property type="match status" value="1"/>
</dbReference>
<name>A0A428T2R6_9HYPO</name>
<feature type="transmembrane region" description="Helical" evidence="6">
    <location>
        <begin position="222"/>
        <end position="242"/>
    </location>
</feature>
<keyword evidence="2" id="KW-0813">Transport</keyword>
<evidence type="ECO:0000313" key="8">
    <source>
        <dbReference type="EMBL" id="RSL96352.1"/>
    </source>
</evidence>
<dbReference type="PROSITE" id="PS50850">
    <property type="entry name" value="MFS"/>
    <property type="match status" value="1"/>
</dbReference>
<dbReference type="GO" id="GO:0022857">
    <property type="term" value="F:transmembrane transporter activity"/>
    <property type="evidence" value="ECO:0007669"/>
    <property type="project" value="InterPro"/>
</dbReference>
<feature type="transmembrane region" description="Helical" evidence="6">
    <location>
        <begin position="182"/>
        <end position="202"/>
    </location>
</feature>
<dbReference type="Proteomes" id="UP000288429">
    <property type="component" value="Unassembled WGS sequence"/>
</dbReference>
<comment type="caution">
    <text evidence="8">The sequence shown here is derived from an EMBL/GenBank/DDBJ whole genome shotgun (WGS) entry which is preliminary data.</text>
</comment>
<dbReference type="GO" id="GO:0005886">
    <property type="term" value="C:plasma membrane"/>
    <property type="evidence" value="ECO:0007669"/>
    <property type="project" value="TreeGrafter"/>
</dbReference>
<comment type="subcellular location">
    <subcellularLocation>
        <location evidence="1">Membrane</location>
        <topology evidence="1">Multi-pass membrane protein</topology>
    </subcellularLocation>
</comment>
<evidence type="ECO:0000256" key="5">
    <source>
        <dbReference type="ARBA" id="ARBA00023136"/>
    </source>
</evidence>
<feature type="transmembrane region" description="Helical" evidence="6">
    <location>
        <begin position="509"/>
        <end position="527"/>
    </location>
</feature>
<feature type="transmembrane region" description="Helical" evidence="6">
    <location>
        <begin position="327"/>
        <end position="348"/>
    </location>
</feature>
<feature type="transmembrane region" description="Helical" evidence="6">
    <location>
        <begin position="387"/>
        <end position="409"/>
    </location>
</feature>
<feature type="transmembrane region" description="Helical" evidence="6">
    <location>
        <begin position="27"/>
        <end position="52"/>
    </location>
</feature>
<feature type="transmembrane region" description="Helical" evidence="6">
    <location>
        <begin position="119"/>
        <end position="139"/>
    </location>
</feature>
<dbReference type="InterPro" id="IPR010573">
    <property type="entry name" value="MFS_Str1/Tri12-like"/>
</dbReference>
<evidence type="ECO:0000259" key="7">
    <source>
        <dbReference type="PROSITE" id="PS50850"/>
    </source>
</evidence>
<protein>
    <recommendedName>
        <fullName evidence="7">Major facilitator superfamily (MFS) profile domain-containing protein</fullName>
    </recommendedName>
</protein>
<evidence type="ECO:0000256" key="3">
    <source>
        <dbReference type="ARBA" id="ARBA00022692"/>
    </source>
</evidence>
<feature type="non-terminal residue" evidence="8">
    <location>
        <position position="544"/>
    </location>
</feature>
<keyword evidence="4 6" id="KW-1133">Transmembrane helix</keyword>
<feature type="transmembrane region" description="Helical" evidence="6">
    <location>
        <begin position="151"/>
        <end position="170"/>
    </location>
</feature>
<dbReference type="Gene3D" id="1.20.1250.20">
    <property type="entry name" value="MFS general substrate transporter like domains"/>
    <property type="match status" value="1"/>
</dbReference>
<evidence type="ECO:0000256" key="1">
    <source>
        <dbReference type="ARBA" id="ARBA00004141"/>
    </source>
</evidence>
<keyword evidence="5 6" id="KW-0472">Membrane</keyword>
<dbReference type="AlphaFoldDB" id="A0A428T2R6"/>
<keyword evidence="9" id="KW-1185">Reference proteome</keyword>
<dbReference type="InterPro" id="IPR053791">
    <property type="entry name" value="MFS_Tri12-like"/>
</dbReference>